<dbReference type="PANTHER" id="PTHR11360">
    <property type="entry name" value="MONOCARBOXYLATE TRANSPORTER"/>
    <property type="match status" value="1"/>
</dbReference>
<evidence type="ECO:0000256" key="3">
    <source>
        <dbReference type="SAM" id="MobiDB-lite"/>
    </source>
</evidence>
<feature type="transmembrane region" description="Helical" evidence="4">
    <location>
        <begin position="340"/>
        <end position="358"/>
    </location>
</feature>
<dbReference type="Gene3D" id="1.20.1250.20">
    <property type="entry name" value="MFS general substrate transporter like domains"/>
    <property type="match status" value="1"/>
</dbReference>
<keyword evidence="4" id="KW-1133">Transmembrane helix</keyword>
<sequence>MKKDVENTAGVIVVVTAVADDPEDPPPPASSEDNLRAWLTVLGSALVYFASFGFTNSFGFFQDYYQTHYLPDQSPSTIAFIGTLQISLMYVVAPVAGALSDAYGLKWIYRAAALGCCGSVVGLSFAQAGSLWQPFVFQRVFEQHSHVFQGVLFGLVVAFNTQPALAVVGQHFKQRRALAMGLVSGGSSISGSGLPIMLSYLVPKIGFGWALRATALLMGCCYVVAMAISWTKEPPAPTKEPHTPTTEEAPEQPPAKAALAASSLLDFRGYKDPRYLVLAIGNFVATLGVYVPNYYIGSYAVLRYPTASVHSYLLPALNGASFFGRVLGGYFADRTGRLNFLWPMTVLSGVLSLSLWLLEQNIGMVMAFALLYGFTSGVFISVTPAAVAQIVPDDKIGARVGAFFTLTAFATLMGSPIAGTLIDESSPDGYQNIILFTVSRLSLVGRKLANGY</sequence>
<feature type="transmembrane region" description="Helical" evidence="4">
    <location>
        <begin position="364"/>
        <end position="388"/>
    </location>
</feature>
<dbReference type="InterPro" id="IPR020846">
    <property type="entry name" value="MFS_dom"/>
</dbReference>
<evidence type="ECO:0000313" key="7">
    <source>
        <dbReference type="Proteomes" id="UP001521184"/>
    </source>
</evidence>
<dbReference type="Proteomes" id="UP001521184">
    <property type="component" value="Unassembled WGS sequence"/>
</dbReference>
<proteinExistence type="inferred from homology"/>
<dbReference type="EMBL" id="JAKEKT020000013">
    <property type="protein sequence ID" value="KAL1647066.1"/>
    <property type="molecule type" value="Genomic_DNA"/>
</dbReference>
<feature type="transmembrane region" description="Helical" evidence="4">
    <location>
        <begin position="107"/>
        <end position="126"/>
    </location>
</feature>
<keyword evidence="4" id="KW-0472">Membrane</keyword>
<accession>A0ABR3TY38</accession>
<dbReference type="InterPro" id="IPR036259">
    <property type="entry name" value="MFS_trans_sf"/>
</dbReference>
<evidence type="ECO:0000256" key="4">
    <source>
        <dbReference type="SAM" id="Phobius"/>
    </source>
</evidence>
<feature type="transmembrane region" description="Helical" evidence="4">
    <location>
        <begin position="37"/>
        <end position="58"/>
    </location>
</feature>
<comment type="subcellular location">
    <subcellularLocation>
        <location evidence="1">Membrane</location>
        <topology evidence="1">Multi-pass membrane protein</topology>
    </subcellularLocation>
</comment>
<dbReference type="SUPFAM" id="SSF103473">
    <property type="entry name" value="MFS general substrate transporter"/>
    <property type="match status" value="1"/>
</dbReference>
<feature type="transmembrane region" description="Helical" evidence="4">
    <location>
        <begin position="78"/>
        <end position="100"/>
    </location>
</feature>
<dbReference type="Pfam" id="PF07690">
    <property type="entry name" value="MFS_1"/>
    <property type="match status" value="1"/>
</dbReference>
<feature type="domain" description="Major facilitator superfamily (MFS) profile" evidence="5">
    <location>
        <begin position="274"/>
        <end position="452"/>
    </location>
</feature>
<reference evidence="6 7" key="1">
    <citation type="journal article" date="2023" name="Plant Dis.">
        <title>First Report of Diplodia intermedia Causing Canker and Dieback Diseases on Apple Trees in Canada.</title>
        <authorList>
            <person name="Ellouze W."/>
            <person name="Ilyukhin E."/>
            <person name="Sulman M."/>
            <person name="Ali S."/>
        </authorList>
    </citation>
    <scope>NUCLEOTIDE SEQUENCE [LARGE SCALE GENOMIC DNA]</scope>
    <source>
        <strain evidence="6 7">M45-28</strain>
    </source>
</reference>
<evidence type="ECO:0000256" key="1">
    <source>
        <dbReference type="ARBA" id="ARBA00004141"/>
    </source>
</evidence>
<dbReference type="InterPro" id="IPR050327">
    <property type="entry name" value="Proton-linked_MCT"/>
</dbReference>
<dbReference type="PROSITE" id="PS50850">
    <property type="entry name" value="MFS"/>
    <property type="match status" value="1"/>
</dbReference>
<feature type="region of interest" description="Disordered" evidence="3">
    <location>
        <begin position="234"/>
        <end position="254"/>
    </location>
</feature>
<organism evidence="6 7">
    <name type="scientific">Diplodia intermedia</name>
    <dbReference type="NCBI Taxonomy" id="856260"/>
    <lineage>
        <taxon>Eukaryota</taxon>
        <taxon>Fungi</taxon>
        <taxon>Dikarya</taxon>
        <taxon>Ascomycota</taxon>
        <taxon>Pezizomycotina</taxon>
        <taxon>Dothideomycetes</taxon>
        <taxon>Dothideomycetes incertae sedis</taxon>
        <taxon>Botryosphaeriales</taxon>
        <taxon>Botryosphaeriaceae</taxon>
        <taxon>Diplodia</taxon>
    </lineage>
</organism>
<comment type="similarity">
    <text evidence="2">Belongs to the major facilitator superfamily. Monocarboxylate porter (TC 2.A.1.13) family.</text>
</comment>
<comment type="caution">
    <text evidence="6">The sequence shown here is derived from an EMBL/GenBank/DDBJ whole genome shotgun (WGS) entry which is preliminary data.</text>
</comment>
<feature type="transmembrane region" description="Helical" evidence="4">
    <location>
        <begin position="180"/>
        <end position="203"/>
    </location>
</feature>
<keyword evidence="4" id="KW-0812">Transmembrane</keyword>
<gene>
    <name evidence="6" type="ORF">SLS58_002836</name>
</gene>
<keyword evidence="7" id="KW-1185">Reference proteome</keyword>
<protein>
    <recommendedName>
        <fullName evidence="5">Major facilitator superfamily (MFS) profile domain-containing protein</fullName>
    </recommendedName>
</protein>
<dbReference type="InterPro" id="IPR011701">
    <property type="entry name" value="MFS"/>
</dbReference>
<name>A0ABR3TY38_9PEZI</name>
<evidence type="ECO:0000313" key="6">
    <source>
        <dbReference type="EMBL" id="KAL1647066.1"/>
    </source>
</evidence>
<feature type="transmembrane region" description="Helical" evidence="4">
    <location>
        <begin position="146"/>
        <end position="168"/>
    </location>
</feature>
<evidence type="ECO:0000256" key="2">
    <source>
        <dbReference type="ARBA" id="ARBA00006727"/>
    </source>
</evidence>
<feature type="transmembrane region" description="Helical" evidence="4">
    <location>
        <begin position="275"/>
        <end position="297"/>
    </location>
</feature>
<feature type="transmembrane region" description="Helical" evidence="4">
    <location>
        <begin position="400"/>
        <end position="422"/>
    </location>
</feature>
<feature type="transmembrane region" description="Helical" evidence="4">
    <location>
        <begin position="309"/>
        <end position="328"/>
    </location>
</feature>
<evidence type="ECO:0000259" key="5">
    <source>
        <dbReference type="PROSITE" id="PS50850"/>
    </source>
</evidence>
<feature type="transmembrane region" description="Helical" evidence="4">
    <location>
        <begin position="209"/>
        <end position="230"/>
    </location>
</feature>
<dbReference type="PANTHER" id="PTHR11360:SF281">
    <property type="entry name" value="ASPYRIDONES EFFLUX PROTEIN APDF-RELATED"/>
    <property type="match status" value="1"/>
</dbReference>